<evidence type="ECO:0000256" key="2">
    <source>
        <dbReference type="SAM" id="Phobius"/>
    </source>
</evidence>
<keyword evidence="2" id="KW-0472">Membrane</keyword>
<dbReference type="AlphaFoldDB" id="A0A7M7PU30"/>
<dbReference type="InParanoid" id="A0A7M7PU30"/>
<feature type="compositionally biased region" description="Low complexity" evidence="1">
    <location>
        <begin position="79"/>
        <end position="120"/>
    </location>
</feature>
<dbReference type="EnsemblMetazoa" id="XM_030998624">
    <property type="protein sequence ID" value="XP_030854484"/>
    <property type="gene ID" value="LOC115929514"/>
</dbReference>
<sequence>METSFFTFGTTTSPSTPPITISVTSSSSTTSVKTSATKSETTSETTSAAITTAGTKSNDSTPKSTSSPNIFTSYLTFGTTPSPSIRPITTSPTSPSKTSAKTSATKSETTSETTSASIKTAETKSYDSTPKSTSSPIMDTSYLTFGTTTSNHTRKNIHPETETSTKNNSLTIMVIMITTLGCILIIAAIVIIVVLRLKQRRDRQQAERDAVEINDSIDDEVATDRKQDTSYRSFGRLSGIRQGELMNNVLCEFSDGIIQNSILRSRDDQSNTDLYTIPDKTGIINRVAKTEIVPVSSHSNSSINRHQHEQNEFKQEDQHKNIDMPILGTGEDDDRNIPIYAMPEKGPRSTRNTMNTSPGSVSREDDAKETRV</sequence>
<feature type="compositionally biased region" description="Polar residues" evidence="1">
    <location>
        <begin position="58"/>
        <end position="78"/>
    </location>
</feature>
<dbReference type="Proteomes" id="UP000007110">
    <property type="component" value="Unassembled WGS sequence"/>
</dbReference>
<name>A0A7M7PU30_STRPU</name>
<dbReference type="GeneID" id="115929514"/>
<accession>A0A7M7PU30</accession>
<feature type="compositionally biased region" description="Basic and acidic residues" evidence="1">
    <location>
        <begin position="306"/>
        <end position="322"/>
    </location>
</feature>
<feature type="compositionally biased region" description="Low complexity" evidence="1">
    <location>
        <begin position="1"/>
        <end position="57"/>
    </location>
</feature>
<protein>
    <submittedName>
        <fullName evidence="3">Uncharacterized protein</fullName>
    </submittedName>
</protein>
<dbReference type="RefSeq" id="XP_030854484.1">
    <property type="nucleotide sequence ID" value="XM_030998624.1"/>
</dbReference>
<reference evidence="4" key="1">
    <citation type="submission" date="2015-02" db="EMBL/GenBank/DDBJ databases">
        <title>Genome sequencing for Strongylocentrotus purpuratus.</title>
        <authorList>
            <person name="Murali S."/>
            <person name="Liu Y."/>
            <person name="Vee V."/>
            <person name="English A."/>
            <person name="Wang M."/>
            <person name="Skinner E."/>
            <person name="Han Y."/>
            <person name="Muzny D.M."/>
            <person name="Worley K.C."/>
            <person name="Gibbs R.A."/>
        </authorList>
    </citation>
    <scope>NUCLEOTIDE SEQUENCE</scope>
</reference>
<feature type="transmembrane region" description="Helical" evidence="2">
    <location>
        <begin position="170"/>
        <end position="195"/>
    </location>
</feature>
<keyword evidence="2" id="KW-1133">Transmembrane helix</keyword>
<feature type="compositionally biased region" description="Polar residues" evidence="1">
    <location>
        <begin position="349"/>
        <end position="360"/>
    </location>
</feature>
<proteinExistence type="predicted"/>
<evidence type="ECO:0000313" key="4">
    <source>
        <dbReference type="Proteomes" id="UP000007110"/>
    </source>
</evidence>
<reference evidence="3" key="2">
    <citation type="submission" date="2021-01" db="UniProtKB">
        <authorList>
            <consortium name="EnsemblMetazoa"/>
        </authorList>
    </citation>
    <scope>IDENTIFICATION</scope>
</reference>
<feature type="region of interest" description="Disordered" evidence="1">
    <location>
        <begin position="296"/>
        <end position="372"/>
    </location>
</feature>
<feature type="compositionally biased region" description="Basic and acidic residues" evidence="1">
    <location>
        <begin position="362"/>
        <end position="372"/>
    </location>
</feature>
<evidence type="ECO:0000256" key="1">
    <source>
        <dbReference type="SAM" id="MobiDB-lite"/>
    </source>
</evidence>
<keyword evidence="4" id="KW-1185">Reference proteome</keyword>
<keyword evidence="2" id="KW-0812">Transmembrane</keyword>
<feature type="region of interest" description="Disordered" evidence="1">
    <location>
        <begin position="1"/>
        <end position="140"/>
    </location>
</feature>
<evidence type="ECO:0000313" key="3">
    <source>
        <dbReference type="EnsemblMetazoa" id="XP_030854484"/>
    </source>
</evidence>
<organism evidence="3 4">
    <name type="scientific">Strongylocentrotus purpuratus</name>
    <name type="common">Purple sea urchin</name>
    <dbReference type="NCBI Taxonomy" id="7668"/>
    <lineage>
        <taxon>Eukaryota</taxon>
        <taxon>Metazoa</taxon>
        <taxon>Echinodermata</taxon>
        <taxon>Eleutherozoa</taxon>
        <taxon>Echinozoa</taxon>
        <taxon>Echinoidea</taxon>
        <taxon>Euechinoidea</taxon>
        <taxon>Echinacea</taxon>
        <taxon>Camarodonta</taxon>
        <taxon>Echinidea</taxon>
        <taxon>Strongylocentrotidae</taxon>
        <taxon>Strongylocentrotus</taxon>
    </lineage>
</organism>
<feature type="compositionally biased region" description="Polar residues" evidence="1">
    <location>
        <begin position="126"/>
        <end position="140"/>
    </location>
</feature>
<dbReference type="KEGG" id="spu:115929514"/>